<reference evidence="1" key="4">
    <citation type="submission" date="2025-08" db="UniProtKB">
        <authorList>
            <consortium name="Ensembl"/>
        </authorList>
    </citation>
    <scope>IDENTIFICATION</scope>
</reference>
<dbReference type="Ensembl" id="ENSRFET00010004588.1">
    <property type="protein sequence ID" value="ENSRFEP00010004186.1"/>
    <property type="gene ID" value="ENSRFEG00010002938.1"/>
</dbReference>
<evidence type="ECO:0000313" key="1">
    <source>
        <dbReference type="Ensembl" id="ENSRFEP00010004186.1"/>
    </source>
</evidence>
<accession>A0A671DT95</accession>
<reference evidence="1" key="5">
    <citation type="submission" date="2025-09" db="UniProtKB">
        <authorList>
            <consortium name="Ensembl"/>
        </authorList>
    </citation>
    <scope>IDENTIFICATION</scope>
</reference>
<dbReference type="InParanoid" id="A0A671DT95"/>
<dbReference type="AlphaFoldDB" id="A0A671DT95"/>
<organism evidence="1 2">
    <name type="scientific">Rhinolophus ferrumequinum</name>
    <name type="common">Greater horseshoe bat</name>
    <dbReference type="NCBI Taxonomy" id="59479"/>
    <lineage>
        <taxon>Eukaryota</taxon>
        <taxon>Metazoa</taxon>
        <taxon>Chordata</taxon>
        <taxon>Craniata</taxon>
        <taxon>Vertebrata</taxon>
        <taxon>Euteleostomi</taxon>
        <taxon>Mammalia</taxon>
        <taxon>Eutheria</taxon>
        <taxon>Laurasiatheria</taxon>
        <taxon>Chiroptera</taxon>
        <taxon>Yinpterochiroptera</taxon>
        <taxon>Rhinolophoidea</taxon>
        <taxon>Rhinolophidae</taxon>
        <taxon>Rhinolophinae</taxon>
        <taxon>Rhinolophus</taxon>
    </lineage>
</organism>
<dbReference type="GO" id="GO:0006355">
    <property type="term" value="P:regulation of DNA-templated transcription"/>
    <property type="evidence" value="ECO:0007669"/>
    <property type="project" value="InterPro"/>
</dbReference>
<dbReference type="SUPFAM" id="SSF109640">
    <property type="entry name" value="KRAB domain (Kruppel-associated box)"/>
    <property type="match status" value="1"/>
</dbReference>
<dbReference type="Proteomes" id="UP000472240">
    <property type="component" value="Chromosome 6"/>
</dbReference>
<reference evidence="2" key="3">
    <citation type="submission" date="2018-12" db="EMBL/GenBank/DDBJ databases">
        <title>G10K-VGP greater horseshoe bat female genome, primary haplotype.</title>
        <authorList>
            <person name="Teeling E."/>
            <person name="Myers G."/>
            <person name="Vernes S."/>
            <person name="Pippel M."/>
            <person name="Winkler S."/>
            <person name="Fedrigo O."/>
            <person name="Rhie A."/>
            <person name="Koren S."/>
            <person name="Phillippy A."/>
            <person name="Lewin H."/>
            <person name="Damas J."/>
            <person name="Howe K."/>
            <person name="Mountcastle J."/>
            <person name="Jarvis E.D."/>
        </authorList>
    </citation>
    <scope>NUCLEOTIDE SEQUENCE [LARGE SCALE GENOMIC DNA]</scope>
</reference>
<protein>
    <submittedName>
        <fullName evidence="1">Uncharacterized protein</fullName>
    </submittedName>
</protein>
<proteinExistence type="predicted"/>
<reference evidence="1 2" key="1">
    <citation type="journal article" date="2015" name="Annu Rev Anim Biosci">
        <title>The Genome 10K Project: a way forward.</title>
        <authorList>
            <person name="Koepfli K.P."/>
            <person name="Paten B."/>
            <person name="O'Brien S.J."/>
            <person name="Koepfli K.P."/>
            <person name="Paten B."/>
            <person name="Antunes A."/>
            <person name="Belov K."/>
            <person name="Bustamante C."/>
            <person name="Castoe T.A."/>
            <person name="Clawson H."/>
            <person name="Crawford A.J."/>
            <person name="Diekhans M."/>
            <person name="Distel D."/>
            <person name="Durbin R."/>
            <person name="Earl D."/>
            <person name="Fujita M.K."/>
            <person name="Gamble T."/>
            <person name="Georges A."/>
            <person name="Gemmell N."/>
            <person name="Gilbert M.T."/>
            <person name="Graves J.M."/>
            <person name="Green R.E."/>
            <person name="Hickey G."/>
            <person name="Jarvis E.D."/>
            <person name="Johnson W."/>
            <person name="Komissarov A."/>
            <person name="Korf I."/>
            <person name="Kuhn R."/>
            <person name="Larkin D.M."/>
            <person name="Lewin H."/>
            <person name="Lopez J.V."/>
            <person name="Ma J."/>
            <person name="Marques-Bonet T."/>
            <person name="Miller W."/>
            <person name="Murphy R."/>
            <person name="Pevzner P."/>
            <person name="Shapiro B."/>
            <person name="Steiner C."/>
            <person name="Tamazian G."/>
            <person name="Venkatesh B."/>
            <person name="Wang J."/>
            <person name="Wayne R."/>
            <person name="Wiley E."/>
            <person name="Yang H."/>
            <person name="Zhang G."/>
            <person name="Haussler D."/>
            <person name="Ryder O."/>
            <person name="O'Brien S.J."/>
        </authorList>
    </citation>
    <scope>NUCLEOTIDE SEQUENCE</scope>
</reference>
<keyword evidence="2" id="KW-1185">Reference proteome</keyword>
<sequence>VQGDSRSRETDSVASKDVVVWKSGFYWIPHRRSCRDVMWETFRTLASIGEEWEDHDIEDHYKNEKKLRSHKIECTWSLQI</sequence>
<dbReference type="Gene3D" id="6.10.140.140">
    <property type="match status" value="1"/>
</dbReference>
<reference evidence="1 2" key="2">
    <citation type="journal article" date="2018" name="Annu Rev Anim Biosci">
        <title>Bat Biology, Genomes, and the Bat1K Project: To Generate Chromosome-Level Genomes for All Living Bat Species.</title>
        <authorList>
            <person name="Teeling E.C."/>
            <person name="Vernes S.C."/>
            <person name="Davalos L.M."/>
            <person name="Ray D.A."/>
            <person name="Gilbert M.T.P."/>
            <person name="Myers E."/>
        </authorList>
    </citation>
    <scope>NUCLEOTIDE SEQUENCE</scope>
</reference>
<evidence type="ECO:0000313" key="2">
    <source>
        <dbReference type="Proteomes" id="UP000472240"/>
    </source>
</evidence>
<name>A0A671DT95_RHIFE</name>
<dbReference type="InterPro" id="IPR036051">
    <property type="entry name" value="KRAB_dom_sf"/>
</dbReference>